<reference evidence="3" key="1">
    <citation type="journal article" date="2013" name="Genome Biol.">
        <title>Draft genome of the mountain pine beetle, Dendroctonus ponderosae Hopkins, a major forest pest.</title>
        <authorList>
            <person name="Keeling C.I."/>
            <person name="Yuen M.M."/>
            <person name="Liao N.Y."/>
            <person name="Docking T.R."/>
            <person name="Chan S.K."/>
            <person name="Taylor G.A."/>
            <person name="Palmquist D.L."/>
            <person name="Jackman S.D."/>
            <person name="Nguyen A."/>
            <person name="Li M."/>
            <person name="Henderson H."/>
            <person name="Janes J.K."/>
            <person name="Zhao Y."/>
            <person name="Pandoh P."/>
            <person name="Moore R."/>
            <person name="Sperling F.A."/>
            <person name="Huber D.P."/>
            <person name="Birol I."/>
            <person name="Jones S.J."/>
            <person name="Bohlmann J."/>
        </authorList>
    </citation>
    <scope>NUCLEOTIDE SEQUENCE</scope>
</reference>
<dbReference type="EnsemblMetazoa" id="XM_019914211.1">
    <property type="protein sequence ID" value="XP_019769770.1"/>
    <property type="gene ID" value="LOC109544160"/>
</dbReference>
<name>A0AAR5Q998_DENPD</name>
<evidence type="ECO:0000313" key="3">
    <source>
        <dbReference type="Proteomes" id="UP000019118"/>
    </source>
</evidence>
<dbReference type="GO" id="GO:0034237">
    <property type="term" value="F:protein kinase A regulatory subunit binding"/>
    <property type="evidence" value="ECO:0007669"/>
    <property type="project" value="TreeGrafter"/>
</dbReference>
<dbReference type="InterPro" id="IPR053084">
    <property type="entry name" value="AKAP"/>
</dbReference>
<feature type="compositionally biased region" description="Basic and acidic residues" evidence="1">
    <location>
        <begin position="66"/>
        <end position="78"/>
    </location>
</feature>
<dbReference type="AlphaFoldDB" id="A0AAR5Q998"/>
<sequence>MPLEGVFESKASLRKSIGRFVEHQCHFPLSQPGMERLEELFLGADGESSKTSLSLGTEDAAGQLEARAEASKESEERPQASAAYAFREPGSDFIFLPNRSSDAFKGFGVTDNYRLETGRPHPQVAPTSTSQKTPIAPFQVTFSFTEIEETQQRSPQGSLEPSVARASAPIVRYSFVREKPSCSQAQILTLSQNTIKISENSCMEVNRSQDLEEELWEMKQGHMISSVLTRAPPAPAAGTDPPHPSSFLQGFGPNQEAQGEQLKCGDFLSPVAAADLFITNMIKRAKAEHRKLIALYGDPDRWKASAPEVAYKLAPSLWPPIGHFSEKLGLFCVENYILTRSRLLEDWRYTISYQGAQSDSVSDHHYYQVEFGLPSKLYPVPQATASVHFYMEVSRVIPHECPVKVLLRPETAHFRSDPERFSLNDYTLLNTMNMKLHHFRELHF</sequence>
<proteinExistence type="predicted"/>
<dbReference type="Pfam" id="PF14469">
    <property type="entry name" value="AKAP28"/>
    <property type="match status" value="1"/>
</dbReference>
<dbReference type="PANTHER" id="PTHR35075">
    <property type="entry name" value="A-KINASE ANCHOR PROTEIN 14"/>
    <property type="match status" value="1"/>
</dbReference>
<keyword evidence="3" id="KW-1185">Reference proteome</keyword>
<dbReference type="Proteomes" id="UP000019118">
    <property type="component" value="Unassembled WGS sequence"/>
</dbReference>
<dbReference type="InterPro" id="IPR025663">
    <property type="entry name" value="AKAP_28"/>
</dbReference>
<dbReference type="GO" id="GO:0005952">
    <property type="term" value="C:cAMP-dependent protein kinase complex"/>
    <property type="evidence" value="ECO:0007669"/>
    <property type="project" value="TreeGrafter"/>
</dbReference>
<evidence type="ECO:0000313" key="2">
    <source>
        <dbReference type="EnsemblMetazoa" id="XP_019769770.1"/>
    </source>
</evidence>
<organism evidence="2 3">
    <name type="scientific">Dendroctonus ponderosae</name>
    <name type="common">Mountain pine beetle</name>
    <dbReference type="NCBI Taxonomy" id="77166"/>
    <lineage>
        <taxon>Eukaryota</taxon>
        <taxon>Metazoa</taxon>
        <taxon>Ecdysozoa</taxon>
        <taxon>Arthropoda</taxon>
        <taxon>Hexapoda</taxon>
        <taxon>Insecta</taxon>
        <taxon>Pterygota</taxon>
        <taxon>Neoptera</taxon>
        <taxon>Endopterygota</taxon>
        <taxon>Coleoptera</taxon>
        <taxon>Polyphaga</taxon>
        <taxon>Cucujiformia</taxon>
        <taxon>Curculionidae</taxon>
        <taxon>Scolytinae</taxon>
        <taxon>Dendroctonus</taxon>
    </lineage>
</organism>
<accession>A0AAR5Q998</accession>
<reference evidence="2" key="2">
    <citation type="submission" date="2024-08" db="UniProtKB">
        <authorList>
            <consortium name="EnsemblMetazoa"/>
        </authorList>
    </citation>
    <scope>IDENTIFICATION</scope>
</reference>
<protein>
    <submittedName>
        <fullName evidence="2">Uncharacterized protein</fullName>
    </submittedName>
</protein>
<feature type="region of interest" description="Disordered" evidence="1">
    <location>
        <begin position="48"/>
        <end position="81"/>
    </location>
</feature>
<evidence type="ECO:0000256" key="1">
    <source>
        <dbReference type="SAM" id="MobiDB-lite"/>
    </source>
</evidence>
<dbReference type="PANTHER" id="PTHR35075:SF1">
    <property type="entry name" value="A-KINASE ANCHOR PROTEIN 14"/>
    <property type="match status" value="1"/>
</dbReference>